<proteinExistence type="predicted"/>
<feature type="transmembrane region" description="Helical" evidence="1">
    <location>
        <begin position="86"/>
        <end position="106"/>
    </location>
</feature>
<dbReference type="AlphaFoldDB" id="A0AAU7AWK9"/>
<feature type="transmembrane region" description="Helical" evidence="1">
    <location>
        <begin position="60"/>
        <end position="79"/>
    </location>
</feature>
<keyword evidence="1" id="KW-1133">Transmembrane helix</keyword>
<reference evidence="2" key="1">
    <citation type="submission" date="2022-12" db="EMBL/GenBank/DDBJ databases">
        <title>Paraconexibacter alkalitolerans sp. nov. and Baekduia alba sp. nov., isolated from soil and emended description of the genera Paraconexibacter (Chun et al., 2020) and Baekduia (An et al., 2020).</title>
        <authorList>
            <person name="Vieira S."/>
            <person name="Huber K.J."/>
            <person name="Geppert A."/>
            <person name="Wolf J."/>
            <person name="Neumann-Schaal M."/>
            <person name="Muesken M."/>
            <person name="Overmann J."/>
        </authorList>
    </citation>
    <scope>NUCLEOTIDE SEQUENCE</scope>
    <source>
        <strain evidence="2">AEG42_29</strain>
    </source>
</reference>
<name>A0AAU7AWK9_9ACTN</name>
<gene>
    <name evidence="2" type="ORF">DSM112329_02940</name>
</gene>
<keyword evidence="1" id="KW-0472">Membrane</keyword>
<accession>A0AAU7AWK9</accession>
<sequence length="125" mass="12409">MPQTPTTTRPSRPAALIVSTAVVLGLLALLPAGALAQASSSGGGGDDFLGIAKGLESQGAAIAQIIGALLLIGTIFYGWVQNSMKIVGIGVVMALIAGFAVSGSMWKAGQSTADSISGAGQIQQR</sequence>
<dbReference type="KEGG" id="parq:DSM112329_02940"/>
<dbReference type="EMBL" id="CP114014">
    <property type="protein sequence ID" value="XAY06078.1"/>
    <property type="molecule type" value="Genomic_DNA"/>
</dbReference>
<keyword evidence="1" id="KW-0812">Transmembrane</keyword>
<evidence type="ECO:0000256" key="1">
    <source>
        <dbReference type="SAM" id="Phobius"/>
    </source>
</evidence>
<protein>
    <recommendedName>
        <fullName evidence="3">TrbC/VirB2 family protein</fullName>
    </recommendedName>
</protein>
<evidence type="ECO:0008006" key="3">
    <source>
        <dbReference type="Google" id="ProtNLM"/>
    </source>
</evidence>
<organism evidence="2">
    <name type="scientific">Paraconexibacter sp. AEG42_29</name>
    <dbReference type="NCBI Taxonomy" id="2997339"/>
    <lineage>
        <taxon>Bacteria</taxon>
        <taxon>Bacillati</taxon>
        <taxon>Actinomycetota</taxon>
        <taxon>Thermoleophilia</taxon>
        <taxon>Solirubrobacterales</taxon>
        <taxon>Paraconexibacteraceae</taxon>
        <taxon>Paraconexibacter</taxon>
    </lineage>
</organism>
<evidence type="ECO:0000313" key="2">
    <source>
        <dbReference type="EMBL" id="XAY06078.1"/>
    </source>
</evidence>
<dbReference type="RefSeq" id="WP_354697317.1">
    <property type="nucleotide sequence ID" value="NZ_CP114014.1"/>
</dbReference>